<sequence>MLENRLKRTVAAGSMVVVTGLLAGCSSMVDVEPAPDANNPACADAMVFLPDTVSDYERRETTSQATAAWGDPAAIALRCGVTPPPSATTDACVDANGVDWIAQEGEDVWTLTTYGREPAIEVLFDPNKVPSSNVLPELAPSVQKIEAQSNCLSYENSTELPES</sequence>
<feature type="signal peptide" evidence="1">
    <location>
        <begin position="1"/>
        <end position="23"/>
    </location>
</feature>
<reference evidence="2" key="1">
    <citation type="submission" date="2020-11" db="EMBL/GenBank/DDBJ databases">
        <title>Sequencing the genomes of 1000 actinobacteria strains.</title>
        <authorList>
            <person name="Klenk H.-P."/>
        </authorList>
    </citation>
    <scope>NUCLEOTIDE SEQUENCE</scope>
    <source>
        <strain evidence="2">DSM 26152</strain>
    </source>
</reference>
<dbReference type="PROSITE" id="PS51257">
    <property type="entry name" value="PROKAR_LIPOPROTEIN"/>
    <property type="match status" value="1"/>
</dbReference>
<feature type="chain" id="PRO_5038701026" description="DUF3515 domain-containing protein" evidence="1">
    <location>
        <begin position="24"/>
        <end position="163"/>
    </location>
</feature>
<name>A0A931D4G2_9MICC</name>
<evidence type="ECO:0000313" key="2">
    <source>
        <dbReference type="EMBL" id="MBG6083560.1"/>
    </source>
</evidence>
<keyword evidence="3" id="KW-1185">Reference proteome</keyword>
<comment type="caution">
    <text evidence="2">The sequence shown here is derived from an EMBL/GenBank/DDBJ whole genome shotgun (WGS) entry which is preliminary data.</text>
</comment>
<protein>
    <recommendedName>
        <fullName evidence="4">DUF3515 domain-containing protein</fullName>
    </recommendedName>
</protein>
<gene>
    <name evidence="2" type="ORF">IW252_000327</name>
</gene>
<proteinExistence type="predicted"/>
<dbReference type="EMBL" id="JADOTZ010000001">
    <property type="protein sequence ID" value="MBG6083560.1"/>
    <property type="molecule type" value="Genomic_DNA"/>
</dbReference>
<organism evidence="2 3">
    <name type="scientific">Zhihengliuella flava</name>
    <dbReference type="NCBI Taxonomy" id="1285193"/>
    <lineage>
        <taxon>Bacteria</taxon>
        <taxon>Bacillati</taxon>
        <taxon>Actinomycetota</taxon>
        <taxon>Actinomycetes</taxon>
        <taxon>Micrococcales</taxon>
        <taxon>Micrococcaceae</taxon>
        <taxon>Zhihengliuella</taxon>
    </lineage>
</organism>
<evidence type="ECO:0000313" key="3">
    <source>
        <dbReference type="Proteomes" id="UP000625033"/>
    </source>
</evidence>
<dbReference type="InterPro" id="IPR021903">
    <property type="entry name" value="DUF3515"/>
</dbReference>
<dbReference type="RefSeq" id="WP_196834981.1">
    <property type="nucleotide sequence ID" value="NZ_JADOTZ010000001.1"/>
</dbReference>
<dbReference type="Proteomes" id="UP000625033">
    <property type="component" value="Unassembled WGS sequence"/>
</dbReference>
<evidence type="ECO:0000256" key="1">
    <source>
        <dbReference type="SAM" id="SignalP"/>
    </source>
</evidence>
<dbReference type="AlphaFoldDB" id="A0A931D4G2"/>
<dbReference type="Pfam" id="PF12028">
    <property type="entry name" value="DUF3515"/>
    <property type="match status" value="1"/>
</dbReference>
<evidence type="ECO:0008006" key="4">
    <source>
        <dbReference type="Google" id="ProtNLM"/>
    </source>
</evidence>
<accession>A0A931D4G2</accession>
<keyword evidence="1" id="KW-0732">Signal</keyword>